<dbReference type="Pfam" id="PF20143">
    <property type="entry name" value="NAD_kinase_C"/>
    <property type="match status" value="1"/>
</dbReference>
<dbReference type="InterPro" id="IPR017437">
    <property type="entry name" value="ATP-NAD_kinase_PpnK-typ_C"/>
</dbReference>
<dbReference type="KEGG" id="scor:J3U87_16190"/>
<evidence type="ECO:0000256" key="1">
    <source>
        <dbReference type="ARBA" id="ARBA00022679"/>
    </source>
</evidence>
<dbReference type="SUPFAM" id="SSF111331">
    <property type="entry name" value="NAD kinase/diacylglycerol kinase-like"/>
    <property type="match status" value="1"/>
</dbReference>
<evidence type="ECO:0000256" key="4">
    <source>
        <dbReference type="ARBA" id="ARBA00023027"/>
    </source>
</evidence>
<dbReference type="GO" id="GO:0019674">
    <property type="term" value="P:NAD+ metabolic process"/>
    <property type="evidence" value="ECO:0007669"/>
    <property type="project" value="InterPro"/>
</dbReference>
<dbReference type="GO" id="GO:0006741">
    <property type="term" value="P:NADP+ biosynthetic process"/>
    <property type="evidence" value="ECO:0007669"/>
    <property type="project" value="InterPro"/>
</dbReference>
<dbReference type="RefSeq" id="WP_237384086.1">
    <property type="nucleotide sequence ID" value="NZ_CP071793.1"/>
</dbReference>
<dbReference type="PANTHER" id="PTHR20275:SF0">
    <property type="entry name" value="NAD KINASE"/>
    <property type="match status" value="1"/>
</dbReference>
<keyword evidence="7" id="KW-1185">Reference proteome</keyword>
<protein>
    <submittedName>
        <fullName evidence="6">NAD(+)/NADH kinase</fullName>
    </submittedName>
</protein>
<dbReference type="InterPro" id="IPR017438">
    <property type="entry name" value="ATP-NAD_kinase_N"/>
</dbReference>
<dbReference type="EMBL" id="CP071793">
    <property type="protein sequence ID" value="QTD53986.1"/>
    <property type="molecule type" value="Genomic_DNA"/>
</dbReference>
<accession>A0A8A4TVK8</accession>
<comment type="catalytic activity">
    <reaction evidence="5">
        <text>NAD(+) + ATP = ADP + NADP(+) + H(+)</text>
        <dbReference type="Rhea" id="RHEA:18629"/>
        <dbReference type="ChEBI" id="CHEBI:15378"/>
        <dbReference type="ChEBI" id="CHEBI:30616"/>
        <dbReference type="ChEBI" id="CHEBI:57540"/>
        <dbReference type="ChEBI" id="CHEBI:58349"/>
        <dbReference type="ChEBI" id="CHEBI:456216"/>
        <dbReference type="EC" id="2.7.1.23"/>
    </reaction>
</comment>
<reference evidence="6" key="1">
    <citation type="submission" date="2021-03" db="EMBL/GenBank/DDBJ databases">
        <title>Acanthopleuribacteraceae sp. M133.</title>
        <authorList>
            <person name="Wang G."/>
        </authorList>
    </citation>
    <scope>NUCLEOTIDE SEQUENCE</scope>
    <source>
        <strain evidence="6">M133</strain>
    </source>
</reference>
<dbReference type="AlphaFoldDB" id="A0A8A4TVK8"/>
<gene>
    <name evidence="6" type="ORF">J3U87_16190</name>
</gene>
<dbReference type="GO" id="GO:0051287">
    <property type="term" value="F:NAD binding"/>
    <property type="evidence" value="ECO:0007669"/>
    <property type="project" value="UniProtKB-ARBA"/>
</dbReference>
<dbReference type="Proteomes" id="UP000663929">
    <property type="component" value="Chromosome"/>
</dbReference>
<evidence type="ECO:0000313" key="6">
    <source>
        <dbReference type="EMBL" id="QTD53986.1"/>
    </source>
</evidence>
<dbReference type="Gene3D" id="3.40.50.10330">
    <property type="entry name" value="Probable inorganic polyphosphate/atp-NAD kinase, domain 1"/>
    <property type="match status" value="1"/>
</dbReference>
<dbReference type="InterPro" id="IPR002504">
    <property type="entry name" value="NADK"/>
</dbReference>
<dbReference type="PANTHER" id="PTHR20275">
    <property type="entry name" value="NAD KINASE"/>
    <property type="match status" value="1"/>
</dbReference>
<evidence type="ECO:0000256" key="3">
    <source>
        <dbReference type="ARBA" id="ARBA00022857"/>
    </source>
</evidence>
<evidence type="ECO:0000256" key="5">
    <source>
        <dbReference type="ARBA" id="ARBA00047925"/>
    </source>
</evidence>
<evidence type="ECO:0000256" key="2">
    <source>
        <dbReference type="ARBA" id="ARBA00022777"/>
    </source>
</evidence>
<name>A0A8A4TVK8_SULCO</name>
<keyword evidence="1" id="KW-0808">Transferase</keyword>
<dbReference type="GO" id="GO:0005524">
    <property type="term" value="F:ATP binding"/>
    <property type="evidence" value="ECO:0007669"/>
    <property type="project" value="UniProtKB-ARBA"/>
</dbReference>
<keyword evidence="2 6" id="KW-0418">Kinase</keyword>
<dbReference type="GO" id="GO:0003951">
    <property type="term" value="F:NAD+ kinase activity"/>
    <property type="evidence" value="ECO:0007669"/>
    <property type="project" value="UniProtKB-EC"/>
</dbReference>
<dbReference type="InterPro" id="IPR016064">
    <property type="entry name" value="NAD/diacylglycerol_kinase_sf"/>
</dbReference>
<evidence type="ECO:0000313" key="7">
    <source>
        <dbReference type="Proteomes" id="UP000663929"/>
    </source>
</evidence>
<keyword evidence="4" id="KW-0520">NAD</keyword>
<proteinExistence type="predicted"/>
<keyword evidence="3" id="KW-0521">NADP</keyword>
<organism evidence="6 7">
    <name type="scientific">Sulfidibacter corallicola</name>
    <dbReference type="NCBI Taxonomy" id="2818388"/>
    <lineage>
        <taxon>Bacteria</taxon>
        <taxon>Pseudomonadati</taxon>
        <taxon>Acidobacteriota</taxon>
        <taxon>Holophagae</taxon>
        <taxon>Acanthopleuribacterales</taxon>
        <taxon>Acanthopleuribacteraceae</taxon>
        <taxon>Sulfidibacter</taxon>
    </lineage>
</organism>
<dbReference type="Pfam" id="PF01513">
    <property type="entry name" value="NAD_kinase"/>
    <property type="match status" value="1"/>
</dbReference>
<dbReference type="Gene3D" id="2.60.200.30">
    <property type="entry name" value="Probable inorganic polyphosphate/atp-NAD kinase, domain 2"/>
    <property type="match status" value="1"/>
</dbReference>
<sequence length="285" mass="31324">MFGGFPVRKCAVLADPRDPTKAREIQKAMDEVVPHLEAQGIEVYSQIGIAVEYVKPEPGTDMFLVLGGDGTMIHFAGRLSHLEIPFFGLNYGNVGFMMNSPRGDLARHARNIARGHFIQWEFPVLVVRATDLRGNLHEGVGLNDIYLQRMTPQSCKVNITLVRYPLKINPVLCDGVIVSTPLGSTAYSYNVTGTMTAINAPVISLTPVAAARSCPVSSIILPEDTTILFDILEPEKRQVQVVSDGMSHGGLVHAELSVSDARIRLCFEKEYSDNLPMRFINKACL</sequence>